<reference evidence="11" key="1">
    <citation type="submission" date="2023-10" db="EMBL/GenBank/DDBJ databases">
        <title>Whole Genome based description of the genera Actinobaculum and Actinotignum reveals a complex phylogenetic relationship within the species included in the genus Actinotignum.</title>
        <authorList>
            <person name="Jensen C.S."/>
            <person name="Dargis R."/>
            <person name="Kemp M."/>
            <person name="Christensen J.J."/>
        </authorList>
    </citation>
    <scope>NUCLEOTIDE SEQUENCE</scope>
    <source>
        <strain evidence="11">SLA_B511</strain>
    </source>
</reference>
<dbReference type="Pfam" id="PF01235">
    <property type="entry name" value="Na_Ala_symp"/>
    <property type="match status" value="1"/>
</dbReference>
<comment type="subcellular location">
    <subcellularLocation>
        <location evidence="1 9">Cell membrane</location>
        <topology evidence="1 9">Multi-pass membrane protein</topology>
    </subcellularLocation>
</comment>
<evidence type="ECO:0000256" key="6">
    <source>
        <dbReference type="ARBA" id="ARBA00022847"/>
    </source>
</evidence>
<feature type="transmembrane region" description="Helical" evidence="9">
    <location>
        <begin position="328"/>
        <end position="348"/>
    </location>
</feature>
<feature type="transmembrane region" description="Helical" evidence="9">
    <location>
        <begin position="427"/>
        <end position="445"/>
    </location>
</feature>
<accession>A0AAW9HY55</accession>
<feature type="region of interest" description="Disordered" evidence="10">
    <location>
        <begin position="512"/>
        <end position="532"/>
    </location>
</feature>
<feature type="transmembrane region" description="Helical" evidence="9">
    <location>
        <begin position="201"/>
        <end position="221"/>
    </location>
</feature>
<feature type="transmembrane region" description="Helical" evidence="9">
    <location>
        <begin position="169"/>
        <end position="189"/>
    </location>
</feature>
<dbReference type="Gene3D" id="1.20.1740.10">
    <property type="entry name" value="Amino acid/polyamine transporter I"/>
    <property type="match status" value="1"/>
</dbReference>
<keyword evidence="7 9" id="KW-1133">Transmembrane helix</keyword>
<evidence type="ECO:0000313" key="11">
    <source>
        <dbReference type="EMBL" id="MDY5155337.1"/>
    </source>
</evidence>
<feature type="transmembrane region" description="Helical" evidence="9">
    <location>
        <begin position="120"/>
        <end position="143"/>
    </location>
</feature>
<keyword evidence="4 9" id="KW-1003">Cell membrane</keyword>
<feature type="transmembrane region" description="Helical" evidence="9">
    <location>
        <begin position="39"/>
        <end position="57"/>
    </location>
</feature>
<protein>
    <submittedName>
        <fullName evidence="11">Alanine/glycine:cation symporter family protein</fullName>
    </submittedName>
</protein>
<dbReference type="InterPro" id="IPR001463">
    <property type="entry name" value="Na/Ala_symport"/>
</dbReference>
<gene>
    <name evidence="11" type="ORF">R6G80_06315</name>
</gene>
<keyword evidence="6 9" id="KW-0769">Symport</keyword>
<dbReference type="GO" id="GO:0005283">
    <property type="term" value="F:amino acid:sodium symporter activity"/>
    <property type="evidence" value="ECO:0007669"/>
    <property type="project" value="InterPro"/>
</dbReference>
<dbReference type="GO" id="GO:0005886">
    <property type="term" value="C:plasma membrane"/>
    <property type="evidence" value="ECO:0007669"/>
    <property type="project" value="UniProtKB-SubCell"/>
</dbReference>
<evidence type="ECO:0000256" key="9">
    <source>
        <dbReference type="RuleBase" id="RU363064"/>
    </source>
</evidence>
<evidence type="ECO:0000256" key="5">
    <source>
        <dbReference type="ARBA" id="ARBA00022692"/>
    </source>
</evidence>
<comment type="similarity">
    <text evidence="2 9">Belongs to the alanine or glycine:cation symporter (AGCS) (TC 2.A.25) family.</text>
</comment>
<keyword evidence="5 9" id="KW-0812">Transmembrane</keyword>
<dbReference type="PROSITE" id="PS00873">
    <property type="entry name" value="NA_ALANINE_SYMP"/>
    <property type="match status" value="1"/>
</dbReference>
<feature type="transmembrane region" description="Helical" evidence="9">
    <location>
        <begin position="233"/>
        <end position="254"/>
    </location>
</feature>
<evidence type="ECO:0000256" key="3">
    <source>
        <dbReference type="ARBA" id="ARBA00022448"/>
    </source>
</evidence>
<organism evidence="11 12">
    <name type="scientific">Actinotignum urinale</name>
    <dbReference type="NCBI Taxonomy" id="190146"/>
    <lineage>
        <taxon>Bacteria</taxon>
        <taxon>Bacillati</taxon>
        <taxon>Actinomycetota</taxon>
        <taxon>Actinomycetes</taxon>
        <taxon>Actinomycetales</taxon>
        <taxon>Actinomycetaceae</taxon>
        <taxon>Actinotignum</taxon>
    </lineage>
</organism>
<dbReference type="FunFam" id="1.20.1740.10:FF:000004">
    <property type="entry name" value="Sodium:alanine symporter family protein"/>
    <property type="match status" value="1"/>
</dbReference>
<evidence type="ECO:0000256" key="1">
    <source>
        <dbReference type="ARBA" id="ARBA00004651"/>
    </source>
</evidence>
<evidence type="ECO:0000256" key="4">
    <source>
        <dbReference type="ARBA" id="ARBA00022475"/>
    </source>
</evidence>
<dbReference type="EMBL" id="JAWNGC010000007">
    <property type="protein sequence ID" value="MDY5155337.1"/>
    <property type="molecule type" value="Genomic_DNA"/>
</dbReference>
<dbReference type="PRINTS" id="PR00175">
    <property type="entry name" value="NAALASMPORT"/>
</dbReference>
<dbReference type="RefSeq" id="WP_320756639.1">
    <property type="nucleotide sequence ID" value="NZ_JAWNFQ010000009.1"/>
</dbReference>
<evidence type="ECO:0000313" key="12">
    <source>
        <dbReference type="Proteomes" id="UP001281731"/>
    </source>
</evidence>
<comment type="caution">
    <text evidence="11">The sequence shown here is derived from an EMBL/GenBank/DDBJ whole genome shotgun (WGS) entry which is preliminary data.</text>
</comment>
<dbReference type="Proteomes" id="UP001281731">
    <property type="component" value="Unassembled WGS sequence"/>
</dbReference>
<dbReference type="AlphaFoldDB" id="A0AAW9HY55"/>
<dbReference type="PANTHER" id="PTHR30330:SF1">
    <property type="entry name" value="AMINO-ACID CARRIER PROTEIN ALST"/>
    <property type="match status" value="1"/>
</dbReference>
<name>A0AAW9HY55_9ACTO</name>
<sequence length="532" mass="56840">MVNIGTTLVSPITAGSFSDYFEKINADISSVLNWAYDASIVWVLIVLLLATGIYFTIRSRFMQVRLFGHMFKVITDSRSGAKGGISSFQAFAIGLADRVGTGSIAGVALAVVAGGPGAVFWMWIVALVGMVTAFVEATLAQIFKVRNGDGTFRGGPAFYILRGLNSRKWGAVFAILLIFAYGFSFEMIQSNSISQLAEVSFGAPTWVTAVILTIMTLPLVLGGMRKIAVMSEYLAPIMALVYVVMGLLVMAINFHNIPHVFSEIFAGAFGGGTYVPPAVAGATGAFIAALTTGIKRGLFTNEAGMGSAPNAAATATVDHPVTQGMIQALGVFVDTMLVCTSTAFIILMSGPFWNPNRSAKQDGTALTSLSLVETLGSSPTTHTIVSVIVLVLMICFGYTTILGNFTYAETNYRYLAGLKKSVLPLKLLVIFSTFLGAVLPLPSVWSIADWATALMTIVNLGAILLLGKWAFGALRDYEAQRSKGETPIFCSVNNPHLPGELPTDVWDVPGGHHESWNEENATNQTEKFDAEK</sequence>
<evidence type="ECO:0000256" key="8">
    <source>
        <dbReference type="ARBA" id="ARBA00023136"/>
    </source>
</evidence>
<feature type="transmembrane region" description="Helical" evidence="9">
    <location>
        <begin position="95"/>
        <end position="114"/>
    </location>
</feature>
<feature type="transmembrane region" description="Helical" evidence="9">
    <location>
        <begin position="274"/>
        <end position="294"/>
    </location>
</feature>
<dbReference type="PANTHER" id="PTHR30330">
    <property type="entry name" value="AGSS FAMILY TRANSPORTER, SODIUM-ALANINE"/>
    <property type="match status" value="1"/>
</dbReference>
<feature type="transmembrane region" description="Helical" evidence="9">
    <location>
        <begin position="384"/>
        <end position="407"/>
    </location>
</feature>
<evidence type="ECO:0000256" key="10">
    <source>
        <dbReference type="SAM" id="MobiDB-lite"/>
    </source>
</evidence>
<feature type="transmembrane region" description="Helical" evidence="9">
    <location>
        <begin position="451"/>
        <end position="471"/>
    </location>
</feature>
<proteinExistence type="inferred from homology"/>
<dbReference type="NCBIfam" id="TIGR00835">
    <property type="entry name" value="agcS"/>
    <property type="match status" value="1"/>
</dbReference>
<keyword evidence="8 9" id="KW-0472">Membrane</keyword>
<keyword evidence="3 9" id="KW-0813">Transport</keyword>
<evidence type="ECO:0000256" key="2">
    <source>
        <dbReference type="ARBA" id="ARBA00009261"/>
    </source>
</evidence>
<evidence type="ECO:0000256" key="7">
    <source>
        <dbReference type="ARBA" id="ARBA00022989"/>
    </source>
</evidence>